<name>A0A8S1RM61_9CILI</name>
<keyword evidence="2" id="KW-1185">Reference proteome</keyword>
<sequence length="118" mass="14378">MIINTDVQYYTFIIKMVILSMFEYKVKFKFKNFLDNILGSNKIVMNNLINVNCYIKVDILQYTNLMVYQIDYLILNPISIKEKEYETILLLQYHQFCSFTLQTYLYFFLCTDYINYNE</sequence>
<reference evidence="1" key="1">
    <citation type="submission" date="2021-01" db="EMBL/GenBank/DDBJ databases">
        <authorList>
            <consortium name="Genoscope - CEA"/>
            <person name="William W."/>
        </authorList>
    </citation>
    <scope>NUCLEOTIDE SEQUENCE</scope>
</reference>
<organism evidence="1 2">
    <name type="scientific">Paramecium sonneborni</name>
    <dbReference type="NCBI Taxonomy" id="65129"/>
    <lineage>
        <taxon>Eukaryota</taxon>
        <taxon>Sar</taxon>
        <taxon>Alveolata</taxon>
        <taxon>Ciliophora</taxon>
        <taxon>Intramacronucleata</taxon>
        <taxon>Oligohymenophorea</taxon>
        <taxon>Peniculida</taxon>
        <taxon>Parameciidae</taxon>
        <taxon>Paramecium</taxon>
    </lineage>
</organism>
<dbReference type="Proteomes" id="UP000692954">
    <property type="component" value="Unassembled WGS sequence"/>
</dbReference>
<protein>
    <submittedName>
        <fullName evidence="1">Uncharacterized protein</fullName>
    </submittedName>
</protein>
<evidence type="ECO:0000313" key="2">
    <source>
        <dbReference type="Proteomes" id="UP000692954"/>
    </source>
</evidence>
<comment type="caution">
    <text evidence="1">The sequence shown here is derived from an EMBL/GenBank/DDBJ whole genome shotgun (WGS) entry which is preliminary data.</text>
</comment>
<gene>
    <name evidence="1" type="ORF">PSON_ATCC_30995.1.T1890010</name>
</gene>
<accession>A0A8S1RM61</accession>
<proteinExistence type="predicted"/>
<dbReference type="AlphaFoldDB" id="A0A8S1RM61"/>
<dbReference type="EMBL" id="CAJJDN010000189">
    <property type="protein sequence ID" value="CAD8128433.1"/>
    <property type="molecule type" value="Genomic_DNA"/>
</dbReference>
<evidence type="ECO:0000313" key="1">
    <source>
        <dbReference type="EMBL" id="CAD8128433.1"/>
    </source>
</evidence>